<reference evidence="1" key="1">
    <citation type="submission" date="2021-05" db="EMBL/GenBank/DDBJ databases">
        <authorList>
            <person name="Alioto T."/>
            <person name="Alioto T."/>
            <person name="Gomez Garrido J."/>
        </authorList>
    </citation>
    <scope>NUCLEOTIDE SEQUENCE</scope>
</reference>
<protein>
    <submittedName>
        <fullName evidence="1">(northern house mosquito) hypothetical protein</fullName>
    </submittedName>
</protein>
<organism evidence="1">
    <name type="scientific">Culex pipiens</name>
    <name type="common">House mosquito</name>
    <dbReference type="NCBI Taxonomy" id="7175"/>
    <lineage>
        <taxon>Eukaryota</taxon>
        <taxon>Metazoa</taxon>
        <taxon>Ecdysozoa</taxon>
        <taxon>Arthropoda</taxon>
        <taxon>Hexapoda</taxon>
        <taxon>Insecta</taxon>
        <taxon>Pterygota</taxon>
        <taxon>Neoptera</taxon>
        <taxon>Endopterygota</taxon>
        <taxon>Diptera</taxon>
        <taxon>Nematocera</taxon>
        <taxon>Culicoidea</taxon>
        <taxon>Culicidae</taxon>
        <taxon>Culicinae</taxon>
        <taxon>Culicini</taxon>
        <taxon>Culex</taxon>
        <taxon>Culex</taxon>
    </lineage>
</organism>
<name>A0A8D7ZZF8_CULPI</name>
<proteinExistence type="predicted"/>
<accession>A0A8D7ZZF8</accession>
<dbReference type="AlphaFoldDB" id="A0A8D7ZZF8"/>
<evidence type="ECO:0000313" key="1">
    <source>
        <dbReference type="EMBL" id="CAG6447384.1"/>
    </source>
</evidence>
<sequence length="152" mass="17223">MSCDRSCSQHEKLSLTVRNSLGCQLRSLLVVWIHLRLLTRESFVTSVHQCREQNLVALTRTRTYVRRIDGPPRRQADGLNPTIIDEFLPNGLLDRGDDDGQFSSCVCTQWNSDHERGPTDDVQPLAQSNVVVQIFLAEAVLTGPSRQRPRLQ</sequence>
<dbReference type="EMBL" id="HBUE01008961">
    <property type="protein sequence ID" value="CAG6447384.1"/>
    <property type="molecule type" value="Transcribed_RNA"/>
</dbReference>